<gene>
    <name evidence="5" type="ORF">DMN91_001207</name>
    <name evidence="4" type="ORF">X777_00550</name>
</gene>
<dbReference type="InterPro" id="IPR000504">
    <property type="entry name" value="RRM_dom"/>
</dbReference>
<evidence type="ECO:0000256" key="2">
    <source>
        <dbReference type="PROSITE-ProRule" id="PRU00176"/>
    </source>
</evidence>
<reference evidence="5" key="3">
    <citation type="submission" date="2018-07" db="EMBL/GenBank/DDBJ databases">
        <authorList>
            <person name="Mckenzie S.K."/>
            <person name="Kronauer D.J.C."/>
        </authorList>
    </citation>
    <scope>NUCLEOTIDE SEQUENCE</scope>
    <source>
        <strain evidence="5">Clonal line C1</strain>
    </source>
</reference>
<dbReference type="InterPro" id="IPR012677">
    <property type="entry name" value="Nucleotide-bd_a/b_plait_sf"/>
</dbReference>
<dbReference type="GO" id="GO:0003723">
    <property type="term" value="F:RNA binding"/>
    <property type="evidence" value="ECO:0007669"/>
    <property type="project" value="UniProtKB-UniRule"/>
</dbReference>
<name>A0A026VT49_OOCBI</name>
<evidence type="ECO:0000313" key="7">
    <source>
        <dbReference type="Proteomes" id="UP000279307"/>
    </source>
</evidence>
<organism evidence="4 6">
    <name type="scientific">Ooceraea biroi</name>
    <name type="common">Clonal raider ant</name>
    <name type="synonym">Cerapachys biroi</name>
    <dbReference type="NCBI Taxonomy" id="2015173"/>
    <lineage>
        <taxon>Eukaryota</taxon>
        <taxon>Metazoa</taxon>
        <taxon>Ecdysozoa</taxon>
        <taxon>Arthropoda</taxon>
        <taxon>Hexapoda</taxon>
        <taxon>Insecta</taxon>
        <taxon>Pterygota</taxon>
        <taxon>Neoptera</taxon>
        <taxon>Endopterygota</taxon>
        <taxon>Hymenoptera</taxon>
        <taxon>Apocrita</taxon>
        <taxon>Aculeata</taxon>
        <taxon>Formicoidea</taxon>
        <taxon>Formicidae</taxon>
        <taxon>Dorylinae</taxon>
        <taxon>Ooceraea</taxon>
    </lineage>
</organism>
<dbReference type="EMBL" id="QOIP01000001">
    <property type="protein sequence ID" value="RLU27403.1"/>
    <property type="molecule type" value="Genomic_DNA"/>
</dbReference>
<dbReference type="PROSITE" id="PS50102">
    <property type="entry name" value="RRM"/>
    <property type="match status" value="1"/>
</dbReference>
<evidence type="ECO:0000313" key="5">
    <source>
        <dbReference type="EMBL" id="RLU27403.1"/>
    </source>
</evidence>
<dbReference type="AlphaFoldDB" id="A0A026VT49"/>
<keyword evidence="6" id="KW-1185">Reference proteome</keyword>
<dbReference type="Gene3D" id="3.30.70.330">
    <property type="match status" value="1"/>
</dbReference>
<dbReference type="Pfam" id="PF00076">
    <property type="entry name" value="RRM_1"/>
    <property type="match status" value="1"/>
</dbReference>
<reference evidence="4 6" key="1">
    <citation type="journal article" date="2014" name="Curr. Biol.">
        <title>The genome of the clonal raider ant Cerapachys biroi.</title>
        <authorList>
            <person name="Oxley P.R."/>
            <person name="Ji L."/>
            <person name="Fetter-Pruneda I."/>
            <person name="McKenzie S.K."/>
            <person name="Li C."/>
            <person name="Hu H."/>
            <person name="Zhang G."/>
            <person name="Kronauer D.J."/>
        </authorList>
    </citation>
    <scope>NUCLEOTIDE SEQUENCE [LARGE SCALE GENOMIC DNA]</scope>
</reference>
<evidence type="ECO:0000313" key="4">
    <source>
        <dbReference type="EMBL" id="EZA46958.1"/>
    </source>
</evidence>
<evidence type="ECO:0000259" key="3">
    <source>
        <dbReference type="PROSITE" id="PS50102"/>
    </source>
</evidence>
<dbReference type="SUPFAM" id="SSF54928">
    <property type="entry name" value="RNA-binding domain, RBD"/>
    <property type="match status" value="1"/>
</dbReference>
<feature type="domain" description="RRM" evidence="3">
    <location>
        <begin position="9"/>
        <end position="84"/>
    </location>
</feature>
<dbReference type="InterPro" id="IPR035979">
    <property type="entry name" value="RBD_domain_sf"/>
</dbReference>
<sequence length="94" mass="10550">MASNAFRKLTLHIANIPWTVGRHELALYFSQFGYVHEASVAFNKQTGLHQGHGHVTLVRVGPKDVLGHKHFLKGKELLLTRKQSDDNDNGSTFN</sequence>
<keyword evidence="1 2" id="KW-0694">RNA-binding</keyword>
<accession>A0A026VT49</accession>
<evidence type="ECO:0000313" key="6">
    <source>
        <dbReference type="Proteomes" id="UP000053097"/>
    </source>
</evidence>
<dbReference type="Proteomes" id="UP000053097">
    <property type="component" value="Unassembled WGS sequence"/>
</dbReference>
<dbReference type="EMBL" id="KK108051">
    <property type="protein sequence ID" value="EZA46958.1"/>
    <property type="molecule type" value="Genomic_DNA"/>
</dbReference>
<reference evidence="5 7" key="2">
    <citation type="journal article" date="2018" name="Genome Res.">
        <title>The genomic architecture and molecular evolution of ant odorant receptors.</title>
        <authorList>
            <person name="McKenzie S.K."/>
            <person name="Kronauer D.J.C."/>
        </authorList>
    </citation>
    <scope>NUCLEOTIDE SEQUENCE [LARGE SCALE GENOMIC DNA]</scope>
    <source>
        <strain evidence="5">Clonal line C1</strain>
    </source>
</reference>
<evidence type="ECO:0000256" key="1">
    <source>
        <dbReference type="ARBA" id="ARBA00022884"/>
    </source>
</evidence>
<protein>
    <recommendedName>
        <fullName evidence="3">RRM domain-containing protein</fullName>
    </recommendedName>
</protein>
<dbReference type="OrthoDB" id="267048at2759"/>
<dbReference type="STRING" id="2015173.A0A026VT49"/>
<proteinExistence type="predicted"/>
<dbReference type="Proteomes" id="UP000279307">
    <property type="component" value="Chromosome 1"/>
</dbReference>